<reference evidence="2 3" key="1">
    <citation type="submission" date="2019-07" db="EMBL/GenBank/DDBJ databases">
        <title>Whole genome shotgun sequence of Pseudonocardia sulfidoxydans NBRC 16205.</title>
        <authorList>
            <person name="Hosoyama A."/>
            <person name="Uohara A."/>
            <person name="Ohji S."/>
            <person name="Ichikawa N."/>
        </authorList>
    </citation>
    <scope>NUCLEOTIDE SEQUENCE [LARGE SCALE GENOMIC DNA]</scope>
    <source>
        <strain evidence="2 3">NBRC 16205</strain>
    </source>
</reference>
<evidence type="ECO:0000313" key="3">
    <source>
        <dbReference type="Proteomes" id="UP000321685"/>
    </source>
</evidence>
<dbReference type="Proteomes" id="UP000321685">
    <property type="component" value="Unassembled WGS sequence"/>
</dbReference>
<dbReference type="AlphaFoldDB" id="A0A511DFQ1"/>
<gene>
    <name evidence="2" type="ORF">PSU4_25560</name>
</gene>
<evidence type="ECO:0000313" key="2">
    <source>
        <dbReference type="EMBL" id="GEL23602.1"/>
    </source>
</evidence>
<protein>
    <submittedName>
        <fullName evidence="2">Uncharacterized protein</fullName>
    </submittedName>
</protein>
<accession>A0A511DFQ1</accession>
<evidence type="ECO:0000256" key="1">
    <source>
        <dbReference type="SAM" id="MobiDB-lite"/>
    </source>
</evidence>
<sequence length="62" mass="6821">MITLLLIGFGALVVIAVVVGIVDAARAADRRFVASERRLAWERRQQHRRASATASGWGDEDD</sequence>
<proteinExistence type="predicted"/>
<comment type="caution">
    <text evidence="2">The sequence shown here is derived from an EMBL/GenBank/DDBJ whole genome shotgun (WGS) entry which is preliminary data.</text>
</comment>
<keyword evidence="3" id="KW-1185">Reference proteome</keyword>
<name>A0A511DFQ1_9PSEU</name>
<organism evidence="2 3">
    <name type="scientific">Pseudonocardia sulfidoxydans NBRC 16205</name>
    <dbReference type="NCBI Taxonomy" id="1223511"/>
    <lineage>
        <taxon>Bacteria</taxon>
        <taxon>Bacillati</taxon>
        <taxon>Actinomycetota</taxon>
        <taxon>Actinomycetes</taxon>
        <taxon>Pseudonocardiales</taxon>
        <taxon>Pseudonocardiaceae</taxon>
        <taxon>Pseudonocardia</taxon>
    </lineage>
</organism>
<dbReference type="RefSeq" id="WP_147106995.1">
    <property type="nucleotide sequence ID" value="NZ_BJVJ01000021.1"/>
</dbReference>
<feature type="region of interest" description="Disordered" evidence="1">
    <location>
        <begin position="43"/>
        <end position="62"/>
    </location>
</feature>
<dbReference type="EMBL" id="BJVJ01000021">
    <property type="protein sequence ID" value="GEL23602.1"/>
    <property type="molecule type" value="Genomic_DNA"/>
</dbReference>